<feature type="transmembrane region" description="Helical" evidence="1">
    <location>
        <begin position="17"/>
        <end position="36"/>
    </location>
</feature>
<dbReference type="InterPro" id="IPR024529">
    <property type="entry name" value="ECF_trnsprt_substrate-spec"/>
</dbReference>
<evidence type="ECO:0000313" key="2">
    <source>
        <dbReference type="EMBL" id="KXK66983.1"/>
    </source>
</evidence>
<reference evidence="3" key="1">
    <citation type="submission" date="2016-02" db="EMBL/GenBank/DDBJ databases">
        <authorList>
            <person name="Mitreva M."/>
            <person name="Pepin K.H."/>
            <person name="Mihindukulasuriya K.A."/>
            <person name="Fulton R."/>
            <person name="Fronick C."/>
            <person name="O'Laughlin M."/>
            <person name="Miner T."/>
            <person name="Herter B."/>
            <person name="Rosa B.A."/>
            <person name="Cordes M."/>
            <person name="Tomlinson C."/>
            <person name="Wollam A."/>
            <person name="Palsikar V.B."/>
            <person name="Mardis E.R."/>
            <person name="Wilson R.K."/>
        </authorList>
    </citation>
    <scope>NUCLEOTIDE SEQUENCE [LARGE SCALE GENOMIC DNA]</scope>
    <source>
        <strain evidence="3">DSM 22607</strain>
    </source>
</reference>
<feature type="transmembrane region" description="Helical" evidence="1">
    <location>
        <begin position="89"/>
        <end position="109"/>
    </location>
</feature>
<keyword evidence="1" id="KW-1133">Transmembrane helix</keyword>
<dbReference type="GO" id="GO:0022857">
    <property type="term" value="F:transmembrane transporter activity"/>
    <property type="evidence" value="ECO:0007669"/>
    <property type="project" value="InterPro"/>
</dbReference>
<organism evidence="2 3">
    <name type="scientific">Christensenella minuta</name>
    <dbReference type="NCBI Taxonomy" id="626937"/>
    <lineage>
        <taxon>Bacteria</taxon>
        <taxon>Bacillati</taxon>
        <taxon>Bacillota</taxon>
        <taxon>Clostridia</taxon>
        <taxon>Christensenellales</taxon>
        <taxon>Christensenellaceae</taxon>
        <taxon>Christensenella</taxon>
    </lineage>
</organism>
<evidence type="ECO:0000313" key="3">
    <source>
        <dbReference type="Proteomes" id="UP000070366"/>
    </source>
</evidence>
<keyword evidence="3" id="KW-1185">Reference proteome</keyword>
<keyword evidence="1" id="KW-0472">Membrane</keyword>
<dbReference type="Pfam" id="PF12822">
    <property type="entry name" value="ECF_trnsprt"/>
    <property type="match status" value="1"/>
</dbReference>
<dbReference type="Proteomes" id="UP000070366">
    <property type="component" value="Unassembled WGS sequence"/>
</dbReference>
<protein>
    <recommendedName>
        <fullName evidence="4">ECF transporter S component</fullName>
    </recommendedName>
</protein>
<feature type="transmembrane region" description="Helical" evidence="1">
    <location>
        <begin position="152"/>
        <end position="177"/>
    </location>
</feature>
<dbReference type="KEGG" id="cmiu:B1H56_13060"/>
<feature type="transmembrane region" description="Helical" evidence="1">
    <location>
        <begin position="57"/>
        <end position="83"/>
    </location>
</feature>
<gene>
    <name evidence="2" type="ORF">HMPREF3293_00160</name>
</gene>
<dbReference type="Gene3D" id="1.10.1760.20">
    <property type="match status" value="1"/>
</dbReference>
<dbReference type="EMBL" id="LSZW01000013">
    <property type="protein sequence ID" value="KXK66983.1"/>
    <property type="molecule type" value="Genomic_DNA"/>
</dbReference>
<comment type="caution">
    <text evidence="2">The sequence shown here is derived from an EMBL/GenBank/DDBJ whole genome shotgun (WGS) entry which is preliminary data.</text>
</comment>
<accession>A0A136Q8I4</accession>
<name>A0A136Q8I4_9FIRM</name>
<dbReference type="RefSeq" id="WP_066523707.1">
    <property type="nucleotide sequence ID" value="NZ_CABMOF010000028.1"/>
</dbReference>
<evidence type="ECO:0008006" key="4">
    <source>
        <dbReference type="Google" id="ProtNLM"/>
    </source>
</evidence>
<evidence type="ECO:0000256" key="1">
    <source>
        <dbReference type="SAM" id="Phobius"/>
    </source>
</evidence>
<sequence>MLHAITLQKETIKAKSTAILTAIVFAVALPQLFHVLGAVSGMGTSLGQAFLPMHLPILLVGLLAGPVVGTVAGALSPLLSFALSGMPGAAMVPFMMIELAGYGLAAGFLGKTKMPVIVKLLLAQVAGRIIRAAAVFAAVYGMGSEAVTVSSIWMSIATGLPGLALQWCLIPLAVFWLENREKSHA</sequence>
<feature type="transmembrane region" description="Helical" evidence="1">
    <location>
        <begin position="121"/>
        <end position="140"/>
    </location>
</feature>
<dbReference type="AlphaFoldDB" id="A0A136Q8I4"/>
<keyword evidence="1" id="KW-0812">Transmembrane</keyword>
<proteinExistence type="predicted"/>
<dbReference type="STRING" id="626937.HMPREF3293_00160"/>
<dbReference type="PATRIC" id="fig|626937.4.peg.164"/>
<dbReference type="OrthoDB" id="9815422at2"/>